<dbReference type="InterPro" id="IPR016032">
    <property type="entry name" value="Sig_transdc_resp-reg_C-effctor"/>
</dbReference>
<dbReference type="GO" id="GO:0004016">
    <property type="term" value="F:adenylate cyclase activity"/>
    <property type="evidence" value="ECO:0007669"/>
    <property type="project" value="TreeGrafter"/>
</dbReference>
<reference evidence="4 5" key="1">
    <citation type="journal article" date="2008" name="BMC Genomics">
        <title>The missing link: Bordetella petrii is endowed with both the metabolic versatility of environmental bacteria and virulence traits of pathogenic Bordetellae.</title>
        <authorList>
            <person name="Gross R."/>
            <person name="Guzman C.A."/>
            <person name="Sebaihia M."/>
            <person name="Martins Dos Santos V.A."/>
            <person name="Pieper D.H."/>
            <person name="Koebnik R."/>
            <person name="Lechner M."/>
            <person name="Bartels D."/>
            <person name="Buhrmester J."/>
            <person name="Choudhuri J.V."/>
            <person name="Ebensen T."/>
            <person name="Gaigalat L."/>
            <person name="Herrmann S."/>
            <person name="Khachane A.N."/>
            <person name="Larisch C."/>
            <person name="Link S."/>
            <person name="Linke B."/>
            <person name="Meyer F."/>
            <person name="Mormann S."/>
            <person name="Nakunst D."/>
            <person name="Rueckert C."/>
            <person name="Schneiker-Bekel S."/>
            <person name="Schulze K."/>
            <person name="Vorhoelter F.J."/>
            <person name="Yevsa T."/>
            <person name="Engle J.T."/>
            <person name="Goldman W.E."/>
            <person name="Puehler A."/>
            <person name="Goebel U.B."/>
            <person name="Goesmann A."/>
            <person name="Bloecker H."/>
            <person name="Kaiser O."/>
            <person name="Martinez-Arias R."/>
        </authorList>
    </citation>
    <scope>NUCLEOTIDE SEQUENCE [LARGE SCALE GENOMIC DNA]</scope>
    <source>
        <strain evidence="5">ATCC BAA-461 / DSM 12804 / CCUG 43448 / CIP 107267 / Se-1111R</strain>
    </source>
</reference>
<dbReference type="STRING" id="94624.Bpet2444"/>
<dbReference type="SUPFAM" id="SSF52540">
    <property type="entry name" value="P-loop containing nucleoside triphosphate hydrolases"/>
    <property type="match status" value="1"/>
</dbReference>
<dbReference type="GO" id="GO:0005737">
    <property type="term" value="C:cytoplasm"/>
    <property type="evidence" value="ECO:0007669"/>
    <property type="project" value="TreeGrafter"/>
</dbReference>
<dbReference type="InterPro" id="IPR029787">
    <property type="entry name" value="Nucleotide_cyclase"/>
</dbReference>
<dbReference type="SUPFAM" id="SSF55073">
    <property type="entry name" value="Nucleotide cyclase"/>
    <property type="match status" value="1"/>
</dbReference>
<sequence>MHPSLIRPIQLRLLGEFDIAVANVNGRRALSYSKPKLLLAMLALAQGKPYSRAELANILWPADLKDGRANLRHALFVLRRLFEPVPDAWISTASTLALNPEVIMVDVLAIIGAAGYESLTLEQRLDYDRGNFLEYTDLPESGSFTAWKTSWQSRIERDVSECRSALLARLAEAGLQEQALDTAKKWVHIHPEDEGAHRHLIRLLLDAGNREAAMLAYQHCVGIMRERFDSEPAEQTRALVETMLPTAELDSLRPLEQRQYQPLAVLAVSLSLDESDDYPEQSLQSLQTARKHLLELARSEGANVLVGADSSLAIVFGYPKLAERPAHAAGKLACAIRALSLPAGVRVGMGIHADISLVQSTVRPDAGALVSQRAMRLAYLADSGEILISAPARDRLAGDFATRAEKRHGRNLCVLESQLEAKVVRRMFGRVREFDSLVRLWAHLPVAQTPTAMMVRGEAGIGKSLLTGVMAEYVRHTGGDVYLLACHEGHDHTPFYAVREYIMRRLSLEWGGIHGALDSPEYQGQLVDTVCQRVGLEASVRDSLRRVLFPEQERRASSDLSRSTLMQALAAILTHRSQAQRPLLLAWEDLHWADHSSLALLQLLAQQEQPAPTMILMTARDGFNCPWPAHELVLKPLERQAIAELVAHRARGQRLSPKLRARIVDDADGIPLYAEEMVRQVMLGADIGVTPIIADLIAARLSDLEPATRRLAQFAAVAGHVDEALMARAAQEVGVPPEGMPEVLRELRQRGLIEEGMPANFRHALVRDAIYHTLSPGQRRMQHHSVANYLIELGPRAEPVESAYIARHLEMAQHPDASHWWCLAARDALAQSGMTEAHALTERALLALRYIADVPMRRKIELDVQLLRGSVFTALKGGGAAETSQAYARTAELQQSNDDPNTQFLLLWGVWTVALSTRTHAETLQQANRLCRYAEQTGDSALLGRAQYACGFSHLLTGDLVAAERWLRTSIQSLGGHPDYSMRFARWGADGVCAAKAVLGWVLTLQGREDEGLRWANAGLTDADKLNHLASRVLCLAMLGEVHRQRGDDEQALQAADAVRAAANSGDFALWYGLADGLAGWVRARRGERGALDEIQRAIDASRTGMPVLQSALELLLAGAYLEQDQPERACSAVRRAAEAMDRFGSLFMRGDYLCLLGNMAARQGQLAKAREHWQTAVAESRRLGLTLAARKAEARLNSSSQQAA</sequence>
<dbReference type="AlphaFoldDB" id="A9IN47"/>
<accession>A9IN47</accession>
<dbReference type="Gene3D" id="1.25.40.10">
    <property type="entry name" value="Tetratricopeptide repeat domain"/>
    <property type="match status" value="2"/>
</dbReference>
<keyword evidence="1" id="KW-0547">Nucleotide-binding</keyword>
<dbReference type="InterPro" id="IPR041664">
    <property type="entry name" value="AAA_16"/>
</dbReference>
<dbReference type="PANTHER" id="PTHR16305:SF28">
    <property type="entry name" value="GUANYLATE CYCLASE DOMAIN-CONTAINING PROTEIN"/>
    <property type="match status" value="1"/>
</dbReference>
<dbReference type="Pfam" id="PF13191">
    <property type="entry name" value="AAA_16"/>
    <property type="match status" value="1"/>
</dbReference>
<dbReference type="eggNOG" id="COG2909">
    <property type="taxonomic scope" value="Bacteria"/>
</dbReference>
<dbReference type="PANTHER" id="PTHR16305">
    <property type="entry name" value="TESTICULAR SOLUBLE ADENYLYL CYCLASE"/>
    <property type="match status" value="1"/>
</dbReference>
<dbReference type="SMART" id="SM01043">
    <property type="entry name" value="BTAD"/>
    <property type="match status" value="1"/>
</dbReference>
<dbReference type="GO" id="GO:0005524">
    <property type="term" value="F:ATP binding"/>
    <property type="evidence" value="ECO:0007669"/>
    <property type="project" value="UniProtKB-KW"/>
</dbReference>
<dbReference type="GO" id="GO:0006355">
    <property type="term" value="P:regulation of DNA-templated transcription"/>
    <property type="evidence" value="ECO:0007669"/>
    <property type="project" value="InterPro"/>
</dbReference>
<dbReference type="Gene3D" id="1.10.10.10">
    <property type="entry name" value="Winged helix-like DNA-binding domain superfamily/Winged helix DNA-binding domain"/>
    <property type="match status" value="1"/>
</dbReference>
<evidence type="ECO:0000313" key="5">
    <source>
        <dbReference type="Proteomes" id="UP000001225"/>
    </source>
</evidence>
<protein>
    <recommendedName>
        <fullName evidence="3">Bacterial transcriptional activator domain-containing protein</fullName>
    </recommendedName>
</protein>
<dbReference type="SUPFAM" id="SSF81901">
    <property type="entry name" value="HCP-like"/>
    <property type="match status" value="1"/>
</dbReference>
<feature type="domain" description="Bacterial transcriptional activator" evidence="3">
    <location>
        <begin position="105"/>
        <end position="244"/>
    </location>
</feature>
<keyword evidence="2" id="KW-0067">ATP-binding</keyword>
<proteinExistence type="predicted"/>
<dbReference type="EMBL" id="AM902716">
    <property type="protein sequence ID" value="CAP42786.1"/>
    <property type="molecule type" value="Genomic_DNA"/>
</dbReference>
<evidence type="ECO:0000313" key="4">
    <source>
        <dbReference type="EMBL" id="CAP42786.1"/>
    </source>
</evidence>
<dbReference type="InterPro" id="IPR005158">
    <property type="entry name" value="BTAD"/>
</dbReference>
<gene>
    <name evidence="4" type="ordered locus">Bpet2444</name>
</gene>
<dbReference type="Proteomes" id="UP000001225">
    <property type="component" value="Chromosome"/>
</dbReference>
<name>A9IN47_BORPD</name>
<dbReference type="GO" id="GO:0003677">
    <property type="term" value="F:DNA binding"/>
    <property type="evidence" value="ECO:0007669"/>
    <property type="project" value="InterPro"/>
</dbReference>
<dbReference type="SUPFAM" id="SSF48452">
    <property type="entry name" value="TPR-like"/>
    <property type="match status" value="2"/>
</dbReference>
<dbReference type="KEGG" id="bpt:Bpet2444"/>
<evidence type="ECO:0000259" key="3">
    <source>
        <dbReference type="SMART" id="SM01043"/>
    </source>
</evidence>
<dbReference type="eggNOG" id="COG3629">
    <property type="taxonomic scope" value="Bacteria"/>
</dbReference>
<organism evidence="4 5">
    <name type="scientific">Bordetella petrii (strain ATCC BAA-461 / DSM 12804 / CCUG 43448 / CIP 107267 / Se-1111R)</name>
    <dbReference type="NCBI Taxonomy" id="340100"/>
    <lineage>
        <taxon>Bacteria</taxon>
        <taxon>Pseudomonadati</taxon>
        <taxon>Pseudomonadota</taxon>
        <taxon>Betaproteobacteria</taxon>
        <taxon>Burkholderiales</taxon>
        <taxon>Alcaligenaceae</taxon>
        <taxon>Bordetella</taxon>
    </lineage>
</organism>
<keyword evidence="5" id="KW-1185">Reference proteome</keyword>
<dbReference type="SUPFAM" id="SSF46894">
    <property type="entry name" value="C-terminal effector domain of the bipartite response regulators"/>
    <property type="match status" value="1"/>
</dbReference>
<dbReference type="InterPro" id="IPR027417">
    <property type="entry name" value="P-loop_NTPase"/>
</dbReference>
<dbReference type="InterPro" id="IPR036388">
    <property type="entry name" value="WH-like_DNA-bd_sf"/>
</dbReference>
<dbReference type="Pfam" id="PF03704">
    <property type="entry name" value="BTAD"/>
    <property type="match status" value="1"/>
</dbReference>
<dbReference type="InterPro" id="IPR011990">
    <property type="entry name" value="TPR-like_helical_dom_sf"/>
</dbReference>
<evidence type="ECO:0000256" key="1">
    <source>
        <dbReference type="ARBA" id="ARBA00022741"/>
    </source>
</evidence>
<dbReference type="eggNOG" id="COG2114">
    <property type="taxonomic scope" value="Bacteria"/>
</dbReference>
<evidence type="ECO:0000256" key="2">
    <source>
        <dbReference type="ARBA" id="ARBA00022840"/>
    </source>
</evidence>